<comment type="pathway">
    <text evidence="1">Nucleotide-sugar biosynthesis; UDP-alpha-D-glucuronate biosynthesis; UDP-alpha-D-glucuronate from UDP-alpha-D-glucose: step 1/1.</text>
</comment>
<feature type="binding site" evidence="9">
    <location>
        <position position="42"/>
    </location>
    <ligand>
        <name>NAD(+)</name>
        <dbReference type="ChEBI" id="CHEBI:57540"/>
    </ligand>
</feature>
<evidence type="ECO:0000256" key="6">
    <source>
        <dbReference type="ARBA" id="ARBA00047473"/>
    </source>
</evidence>
<sequence>MTEGKYQIVCLGGGYVGGPSMTVLAEMCPECDITVIDNDVKRVEAWNSSNLPIHEEKLQGILEKVINKNLHFTTELEGPLSNADIIFIAVSTPTKLVGEGAGRAILIDHVESVARSIGQYAKKSAIVVEKSTVPIGVSRSIKTVLNANSEHNVEFQILSNPEFMAEGSAVDDCHNPDRILIGHEDSEEGRQAANVLRTLYSKWVDPSKIMLTDVWSAELTKLTVSAFLAQRISSMNAMSAICERTGANVNEVARACGADSRIGPKFLKASVGFGGSSLRKDVLSLVYIAESLGLHEVAKYWESVASMNSYQIERFAKDIVHTLFDTLLNKKLAIFGFAYKAQTDDTRDTPAIKVCDLLLEEGAVLNIFDTMVPREQIYHELNANNPKLVTEELFRKKVNIFNTDAYEATRDAHAIIILNDSPEFCSLDYKKIHAEMMKPAFIFDGRNLLNRDILRKIGFCTHGIGVTPDPLESE</sequence>
<feature type="binding site" evidence="8">
    <location>
        <position position="274"/>
    </location>
    <ligand>
        <name>substrate</name>
    </ligand>
</feature>
<dbReference type="PANTHER" id="PTHR11374">
    <property type="entry name" value="UDP-GLUCOSE DEHYDROGENASE/UDP-MANNAC DEHYDROGENASE"/>
    <property type="match status" value="1"/>
</dbReference>
<feature type="binding site" evidence="8">
    <location>
        <position position="221"/>
    </location>
    <ligand>
        <name>substrate</name>
    </ligand>
</feature>
<evidence type="ECO:0000256" key="5">
    <source>
        <dbReference type="ARBA" id="ARBA00023027"/>
    </source>
</evidence>
<organism evidence="11 12">
    <name type="scientific">Tritrichomonas foetus</name>
    <dbReference type="NCBI Taxonomy" id="1144522"/>
    <lineage>
        <taxon>Eukaryota</taxon>
        <taxon>Metamonada</taxon>
        <taxon>Parabasalia</taxon>
        <taxon>Tritrichomonadida</taxon>
        <taxon>Tritrichomonadidae</taxon>
        <taxon>Tritrichomonas</taxon>
    </lineage>
</organism>
<evidence type="ECO:0000256" key="7">
    <source>
        <dbReference type="PIRNR" id="PIRNR000124"/>
    </source>
</evidence>
<name>A0A1J4L5N6_9EUKA</name>
<comment type="catalytic activity">
    <reaction evidence="6 7">
        <text>UDP-alpha-D-glucose + 2 NAD(+) + H2O = UDP-alpha-D-glucuronate + 2 NADH + 3 H(+)</text>
        <dbReference type="Rhea" id="RHEA:23596"/>
        <dbReference type="ChEBI" id="CHEBI:15377"/>
        <dbReference type="ChEBI" id="CHEBI:15378"/>
        <dbReference type="ChEBI" id="CHEBI:57540"/>
        <dbReference type="ChEBI" id="CHEBI:57945"/>
        <dbReference type="ChEBI" id="CHEBI:58052"/>
        <dbReference type="ChEBI" id="CHEBI:58885"/>
        <dbReference type="EC" id="1.1.1.22"/>
    </reaction>
</comment>
<dbReference type="SUPFAM" id="SSF48179">
    <property type="entry name" value="6-phosphogluconate dehydrogenase C-terminal domain-like"/>
    <property type="match status" value="1"/>
</dbReference>
<evidence type="ECO:0000256" key="1">
    <source>
        <dbReference type="ARBA" id="ARBA00004701"/>
    </source>
</evidence>
<feature type="binding site" evidence="9">
    <location>
        <position position="92"/>
    </location>
    <ligand>
        <name>NAD(+)</name>
        <dbReference type="ChEBI" id="CHEBI:57540"/>
    </ligand>
</feature>
<dbReference type="EC" id="1.1.1.22" evidence="3 7"/>
<dbReference type="RefSeq" id="XP_068370398.1">
    <property type="nucleotide sequence ID" value="XM_068513620.1"/>
</dbReference>
<evidence type="ECO:0000256" key="4">
    <source>
        <dbReference type="ARBA" id="ARBA00023002"/>
    </source>
</evidence>
<dbReference type="FunFam" id="1.20.5.100:FF:000001">
    <property type="entry name" value="UDP-glucose 6-dehydrogenase"/>
    <property type="match status" value="1"/>
</dbReference>
<dbReference type="PIRSF" id="PIRSF500134">
    <property type="entry name" value="UDPglc_DH_bac"/>
    <property type="match status" value="1"/>
</dbReference>
<dbReference type="FunFam" id="3.40.50.720:FF:000114">
    <property type="entry name" value="UDP-glucose 6-dehydrogenase"/>
    <property type="match status" value="1"/>
</dbReference>
<evidence type="ECO:0000313" key="11">
    <source>
        <dbReference type="EMBL" id="OHT17262.1"/>
    </source>
</evidence>
<keyword evidence="5 7" id="KW-0520">NAD</keyword>
<dbReference type="Gene3D" id="1.20.5.100">
    <property type="entry name" value="Cytochrome c1, transmembrane anchor, C-terminal"/>
    <property type="match status" value="1"/>
</dbReference>
<dbReference type="PANTHER" id="PTHR11374:SF3">
    <property type="entry name" value="UDP-GLUCOSE 6-DEHYDROGENASE"/>
    <property type="match status" value="1"/>
</dbReference>
<dbReference type="GeneID" id="94848324"/>
<dbReference type="InterPro" id="IPR017476">
    <property type="entry name" value="UDP-Glc/GDP-Man"/>
</dbReference>
<dbReference type="InterPro" id="IPR036220">
    <property type="entry name" value="UDP-Glc/GDP-Man_DH_C_sf"/>
</dbReference>
<dbReference type="InterPro" id="IPR014027">
    <property type="entry name" value="UDP-Glc/GDP-Man_DH_C"/>
</dbReference>
<evidence type="ECO:0000256" key="9">
    <source>
        <dbReference type="PIRSR" id="PIRSR500134-3"/>
    </source>
</evidence>
<comment type="similarity">
    <text evidence="2 7">Belongs to the UDP-glucose/GDP-mannose dehydrogenase family.</text>
</comment>
<evidence type="ECO:0000313" key="12">
    <source>
        <dbReference type="Proteomes" id="UP000179807"/>
    </source>
</evidence>
<dbReference type="SUPFAM" id="SSF51735">
    <property type="entry name" value="NAD(P)-binding Rossmann-fold domains"/>
    <property type="match status" value="1"/>
</dbReference>
<dbReference type="Gene3D" id="3.40.50.720">
    <property type="entry name" value="NAD(P)-binding Rossmann-like Domain"/>
    <property type="match status" value="2"/>
</dbReference>
<dbReference type="GO" id="GO:0005634">
    <property type="term" value="C:nucleus"/>
    <property type="evidence" value="ECO:0007669"/>
    <property type="project" value="TreeGrafter"/>
</dbReference>
<gene>
    <name evidence="11" type="primary">UGDH</name>
    <name evidence="11" type="ORF">TRFO_41171</name>
</gene>
<dbReference type="AlphaFoldDB" id="A0A1J4L5N6"/>
<dbReference type="NCBIfam" id="TIGR03026">
    <property type="entry name" value="NDP-sugDHase"/>
    <property type="match status" value="1"/>
</dbReference>
<dbReference type="Pfam" id="PF00984">
    <property type="entry name" value="UDPG_MGDP_dh"/>
    <property type="match status" value="1"/>
</dbReference>
<dbReference type="SUPFAM" id="SSF52413">
    <property type="entry name" value="UDP-glucose/GDP-mannose dehydrogenase C-terminal domain"/>
    <property type="match status" value="1"/>
</dbReference>
<reference evidence="11" key="1">
    <citation type="submission" date="2016-10" db="EMBL/GenBank/DDBJ databases">
        <authorList>
            <person name="Benchimol M."/>
            <person name="Almeida L.G."/>
            <person name="Vasconcelos A.T."/>
            <person name="Perreira-Neves A."/>
            <person name="Rosa I.A."/>
            <person name="Tasca T."/>
            <person name="Bogo M.R."/>
            <person name="de Souza W."/>
        </authorList>
    </citation>
    <scope>NUCLEOTIDE SEQUENCE [LARGE SCALE GENOMIC DNA]</scope>
    <source>
        <strain evidence="11">K</strain>
    </source>
</reference>
<comment type="caution">
    <text evidence="11">The sequence shown here is derived from an EMBL/GenBank/DDBJ whole genome shotgun (WGS) entry which is preliminary data.</text>
</comment>
<dbReference type="VEuPathDB" id="TrichDB:TRFO_41171"/>
<dbReference type="InterPro" id="IPR008927">
    <property type="entry name" value="6-PGluconate_DH-like_C_sf"/>
</dbReference>
<dbReference type="InterPro" id="IPR001732">
    <property type="entry name" value="UDP-Glc/GDP-Man_DH_N"/>
</dbReference>
<dbReference type="GO" id="GO:0006024">
    <property type="term" value="P:glycosaminoglycan biosynthetic process"/>
    <property type="evidence" value="ECO:0007669"/>
    <property type="project" value="TreeGrafter"/>
</dbReference>
<dbReference type="Pfam" id="PF03720">
    <property type="entry name" value="UDPG_MGDP_dh_C"/>
    <property type="match status" value="1"/>
</dbReference>
<dbReference type="GO" id="GO:0006065">
    <property type="term" value="P:UDP-glucuronate biosynthetic process"/>
    <property type="evidence" value="ECO:0007669"/>
    <property type="project" value="UniProtKB-UniPathway"/>
</dbReference>
<feature type="binding site" evidence="9">
    <location>
        <position position="347"/>
    </location>
    <ligand>
        <name>NAD(+)</name>
        <dbReference type="ChEBI" id="CHEBI:57540"/>
    </ligand>
</feature>
<feature type="binding site" evidence="8">
    <location>
        <begin position="163"/>
        <end position="166"/>
    </location>
    <ligand>
        <name>substrate</name>
    </ligand>
</feature>
<dbReference type="PIRSF" id="PIRSF000124">
    <property type="entry name" value="UDPglc_GDPman_dh"/>
    <property type="match status" value="1"/>
</dbReference>
<dbReference type="GO" id="GO:0000271">
    <property type="term" value="P:polysaccharide biosynthetic process"/>
    <property type="evidence" value="ECO:0007669"/>
    <property type="project" value="InterPro"/>
</dbReference>
<dbReference type="Proteomes" id="UP000179807">
    <property type="component" value="Unassembled WGS sequence"/>
</dbReference>
<dbReference type="GO" id="GO:0051287">
    <property type="term" value="F:NAD binding"/>
    <property type="evidence" value="ECO:0007669"/>
    <property type="project" value="InterPro"/>
</dbReference>
<dbReference type="GO" id="GO:0003979">
    <property type="term" value="F:UDP-glucose 6-dehydrogenase activity"/>
    <property type="evidence" value="ECO:0007669"/>
    <property type="project" value="UniProtKB-EC"/>
</dbReference>
<evidence type="ECO:0000256" key="2">
    <source>
        <dbReference type="ARBA" id="ARBA00006601"/>
    </source>
</evidence>
<dbReference type="InterPro" id="IPR036291">
    <property type="entry name" value="NAD(P)-bd_dom_sf"/>
</dbReference>
<dbReference type="EMBL" id="MLAK01000022">
    <property type="protein sequence ID" value="OHT17262.1"/>
    <property type="molecule type" value="Genomic_DNA"/>
</dbReference>
<evidence type="ECO:0000256" key="3">
    <source>
        <dbReference type="ARBA" id="ARBA00012954"/>
    </source>
</evidence>
<feature type="binding site" evidence="9">
    <location>
        <position position="37"/>
    </location>
    <ligand>
        <name>NAD(+)</name>
        <dbReference type="ChEBI" id="CHEBI:57540"/>
    </ligand>
</feature>
<accession>A0A1J4L5N6</accession>
<dbReference type="Pfam" id="PF03721">
    <property type="entry name" value="UDPG_MGDP_dh_N"/>
    <property type="match status" value="1"/>
</dbReference>
<dbReference type="InterPro" id="IPR028357">
    <property type="entry name" value="UDPglc_DH_bac"/>
</dbReference>
<proteinExistence type="inferred from homology"/>
<evidence type="ECO:0000256" key="8">
    <source>
        <dbReference type="PIRSR" id="PIRSR500134-2"/>
    </source>
</evidence>
<feature type="binding site" evidence="9">
    <location>
        <position position="132"/>
    </location>
    <ligand>
        <name>NAD(+)</name>
        <dbReference type="ChEBI" id="CHEBI:57540"/>
    </ligand>
</feature>
<dbReference type="InterPro" id="IPR028356">
    <property type="entry name" value="UDPglc_DH_euk"/>
</dbReference>
<feature type="binding site" evidence="8">
    <location>
        <begin position="266"/>
        <end position="270"/>
    </location>
    <ligand>
        <name>substrate</name>
    </ligand>
</feature>
<dbReference type="InterPro" id="IPR014026">
    <property type="entry name" value="UDP-Glc/GDP-Man_DH_dimer"/>
</dbReference>
<feature type="binding site" evidence="9">
    <location>
        <position position="166"/>
    </location>
    <ligand>
        <name>NAD(+)</name>
        <dbReference type="ChEBI" id="CHEBI:57540"/>
    </ligand>
</feature>
<feature type="binding site" evidence="9">
    <location>
        <position position="280"/>
    </location>
    <ligand>
        <name>NAD(+)</name>
        <dbReference type="ChEBI" id="CHEBI:57540"/>
    </ligand>
</feature>
<keyword evidence="12" id="KW-1185">Reference proteome</keyword>
<dbReference type="UniPathway" id="UPA00038">
    <property type="reaction ID" value="UER00491"/>
</dbReference>
<keyword evidence="4 7" id="KW-0560">Oxidoreductase</keyword>
<protein>
    <recommendedName>
        <fullName evidence="3 7">UDP-glucose 6-dehydrogenase</fullName>
        <ecNumber evidence="3 7">1.1.1.22</ecNumber>
    </recommendedName>
</protein>
<dbReference type="OrthoDB" id="5059218at2759"/>
<feature type="domain" description="UDP-glucose/GDP-mannose dehydrogenase C-terminal" evidence="10">
    <location>
        <begin position="333"/>
        <end position="451"/>
    </location>
</feature>
<evidence type="ECO:0000259" key="10">
    <source>
        <dbReference type="SMART" id="SM00984"/>
    </source>
</evidence>
<feature type="binding site" evidence="8">
    <location>
        <position position="340"/>
    </location>
    <ligand>
        <name>substrate</name>
    </ligand>
</feature>
<dbReference type="SMART" id="SM00984">
    <property type="entry name" value="UDPG_MGDP_dh_C"/>
    <property type="match status" value="1"/>
</dbReference>